<accession>A0ABS2K123</accession>
<dbReference type="Proteomes" id="UP001430149">
    <property type="component" value="Unassembled WGS sequence"/>
</dbReference>
<proteinExistence type="predicted"/>
<evidence type="ECO:0000256" key="1">
    <source>
        <dbReference type="SAM" id="MobiDB-lite"/>
    </source>
</evidence>
<comment type="caution">
    <text evidence="3">The sequence shown here is derived from an EMBL/GenBank/DDBJ whole genome shotgun (WGS) entry which is preliminary data.</text>
</comment>
<gene>
    <name evidence="3" type="ORF">ISP19_06140</name>
</gene>
<evidence type="ECO:0000256" key="2">
    <source>
        <dbReference type="SAM" id="SignalP"/>
    </source>
</evidence>
<dbReference type="Gene3D" id="2.60.120.560">
    <property type="entry name" value="Exo-inulinase, domain 1"/>
    <property type="match status" value="1"/>
</dbReference>
<reference evidence="3" key="1">
    <citation type="submission" date="2020-10" db="EMBL/GenBank/DDBJ databases">
        <title>Phylogeny of dyella-like bacteria.</title>
        <authorList>
            <person name="Fu J."/>
        </authorList>
    </citation>
    <scope>NUCLEOTIDE SEQUENCE</scope>
    <source>
        <strain evidence="3">DHOC52</strain>
    </source>
</reference>
<dbReference type="InterPro" id="IPR013320">
    <property type="entry name" value="ConA-like_dom_sf"/>
</dbReference>
<organism evidence="3 4">
    <name type="scientific">Dyella flava</name>
    <dbReference type="NCBI Taxonomy" id="1920170"/>
    <lineage>
        <taxon>Bacteria</taxon>
        <taxon>Pseudomonadati</taxon>
        <taxon>Pseudomonadota</taxon>
        <taxon>Gammaproteobacteria</taxon>
        <taxon>Lysobacterales</taxon>
        <taxon>Rhodanobacteraceae</taxon>
        <taxon>Dyella</taxon>
    </lineage>
</organism>
<protein>
    <recommendedName>
        <fullName evidence="5">3-keto-disaccharide hydrolase domain-containing protein</fullName>
    </recommendedName>
</protein>
<evidence type="ECO:0000313" key="3">
    <source>
        <dbReference type="EMBL" id="MBM7124956.1"/>
    </source>
</evidence>
<sequence>MARRRMAAMLCLGMASAAMADVPTAIPLTASRWQVTGDVSFVQKEAFPQGMMVMKAGKGNDDAYARLKDVAFENGSIEFDVKPLNDEWPTVRFREHDSGNAEEFYIRPGPDCAVAIDCLQYAPKIRGRMLWDSNYQYQCAAPFRDNEWNHVKLVISGQRMNVYINHAMQPTLAVDQLEGAGGAGSIELQGPAVFANVVIAPGETDGLSPRPLPDPTAGDRGYVRRWQMVGPLPLARHPEPGIDDLPDTHAAWSPIQAERLGLVNLARRVDPISDRTTPNYAWLKANVQSPRDQVKQVSLAYLRMVTVFVNGQRVFSGDNLYNTPSERKPPDGRLGLENGHFELPLKKGDNQIVVALRSNTPEMGDHYGYGFRFHIDDASGLSGGD</sequence>
<keyword evidence="4" id="KW-1185">Reference proteome</keyword>
<dbReference type="EMBL" id="JADIKE010000030">
    <property type="protein sequence ID" value="MBM7124956.1"/>
    <property type="molecule type" value="Genomic_DNA"/>
</dbReference>
<evidence type="ECO:0008006" key="5">
    <source>
        <dbReference type="Google" id="ProtNLM"/>
    </source>
</evidence>
<feature type="region of interest" description="Disordered" evidence="1">
    <location>
        <begin position="318"/>
        <end position="339"/>
    </location>
</feature>
<feature type="signal peptide" evidence="2">
    <location>
        <begin position="1"/>
        <end position="20"/>
    </location>
</feature>
<dbReference type="SUPFAM" id="SSF49899">
    <property type="entry name" value="Concanavalin A-like lectins/glucanases"/>
    <property type="match status" value="1"/>
</dbReference>
<name>A0ABS2K123_9GAMM</name>
<keyword evidence="2" id="KW-0732">Signal</keyword>
<evidence type="ECO:0000313" key="4">
    <source>
        <dbReference type="Proteomes" id="UP001430149"/>
    </source>
</evidence>
<dbReference type="RefSeq" id="WP_204680482.1">
    <property type="nucleotide sequence ID" value="NZ_BSNR01000005.1"/>
</dbReference>
<feature type="chain" id="PRO_5046975631" description="3-keto-disaccharide hydrolase domain-containing protein" evidence="2">
    <location>
        <begin position="21"/>
        <end position="385"/>
    </location>
</feature>